<dbReference type="PANTHER" id="PTHR10404">
    <property type="entry name" value="N-ACETYLATED-ALPHA-LINKED ACIDIC DIPEPTIDASE"/>
    <property type="match status" value="1"/>
</dbReference>
<dbReference type="AlphaFoldDB" id="A0A147BQT5"/>
<dbReference type="Gene3D" id="3.40.630.10">
    <property type="entry name" value="Zn peptidases"/>
    <property type="match status" value="1"/>
</dbReference>
<dbReference type="InterPro" id="IPR003137">
    <property type="entry name" value="PA_domain"/>
</dbReference>
<comment type="similarity">
    <text evidence="1">Belongs to the peptidase M28 family. M28B subfamily.</text>
</comment>
<protein>
    <submittedName>
        <fullName evidence="6">Putative n-acetylated-alpha-linked acidic dipeptidase 2 isoform x1</fullName>
    </submittedName>
</protein>
<feature type="domain" description="Transferrin receptor-like dimerisation" evidence="4">
    <location>
        <begin position="601"/>
        <end position="715"/>
    </location>
</feature>
<dbReference type="InterPro" id="IPR007484">
    <property type="entry name" value="Peptidase_M28"/>
</dbReference>
<evidence type="ECO:0000256" key="2">
    <source>
        <dbReference type="SAM" id="SignalP"/>
    </source>
</evidence>
<dbReference type="EMBL" id="GEGO01002649">
    <property type="protein sequence ID" value="JAR92755.1"/>
    <property type="molecule type" value="Transcribed_RNA"/>
</dbReference>
<feature type="signal peptide" evidence="2">
    <location>
        <begin position="1"/>
        <end position="16"/>
    </location>
</feature>
<sequence length="719" mass="78631">GLAISVLGVICGVLLGHFAMKGAVRDKYEREVADPGLQQSAEGAERDITAFLETYDYEGMLSKLTSMPKLGGTEADKTSAEFIEKLWTSQGLHGVHLASYQAYLSHPDPVRHSKVSIIDSDGSEVFSIVRKKVGTIEPYLAYSSSTGDSPVVADVVFANYGRPEDFEHLQGAGVQVAGNVVIIRFGRVFRGNKIKQAEKQGAAAVILYPDPADYALEPRRPFPESMSLPGDAVSSGTLALVNGDPLTPIYPATDDAFRMPVKTAELPNIPAFTASFDEAAEILRRMKGPPAPHDWKGDLNISEYRLGPGFIKEKSLQLEVNLRNGLATTYNVIGKIPGDQEPEKLVIVGNHRDAWSPGAFDPVSGTVAVLAIAEAYGRLAQQGWKPRRTLVFCSWGSEEFALVGSQEWVEEHRVQLSHQAVAYLNVDISVQGNGTLEVASTPLLGQLMWDTTKKVANPDETEVHRGRSTVFDTWLSHSPSYNNPESEARFLDLPSDSDYAPFFHELGVPSVDLRYTCSNLSFDSCLPLYHTNHETEMAYKLIDNNFKFLRAVSQVLSLAAYELAVRPLLAMTVRPYAAALNQSLSELRSLYGTHLKDQRVNTSSLVKAVREFSKAADTIDQQRLQQSGEGTKSINNKLMLVERAFIDIPGILAGNIFRNQSSQISKHVVFGISANDVNVGTRFTAVKEALVSNSSLVAPLVASLAHHIRMATSILVDDL</sequence>
<dbReference type="Pfam" id="PF02225">
    <property type="entry name" value="PA"/>
    <property type="match status" value="1"/>
</dbReference>
<dbReference type="InterPro" id="IPR036757">
    <property type="entry name" value="TFR-like_dimer_dom_sf"/>
</dbReference>
<evidence type="ECO:0000256" key="1">
    <source>
        <dbReference type="ARBA" id="ARBA00005634"/>
    </source>
</evidence>
<dbReference type="InterPro" id="IPR046450">
    <property type="entry name" value="PA_dom_sf"/>
</dbReference>
<dbReference type="InterPro" id="IPR039373">
    <property type="entry name" value="Peptidase_M28B"/>
</dbReference>
<evidence type="ECO:0000259" key="3">
    <source>
        <dbReference type="Pfam" id="PF02225"/>
    </source>
</evidence>
<dbReference type="Pfam" id="PF04253">
    <property type="entry name" value="TFR_dimer"/>
    <property type="match status" value="1"/>
</dbReference>
<accession>A0A147BQT5</accession>
<dbReference type="FunFam" id="3.50.30.30:FF:000045">
    <property type="entry name" value="Predicted protein"/>
    <property type="match status" value="1"/>
</dbReference>
<evidence type="ECO:0000259" key="4">
    <source>
        <dbReference type="Pfam" id="PF04253"/>
    </source>
</evidence>
<dbReference type="SUPFAM" id="SSF47672">
    <property type="entry name" value="Transferrin receptor-like dimerisation domain"/>
    <property type="match status" value="1"/>
</dbReference>
<dbReference type="GO" id="GO:0004180">
    <property type="term" value="F:carboxypeptidase activity"/>
    <property type="evidence" value="ECO:0007669"/>
    <property type="project" value="TreeGrafter"/>
</dbReference>
<dbReference type="InterPro" id="IPR007365">
    <property type="entry name" value="TFR-like_dimer_dom"/>
</dbReference>
<feature type="non-terminal residue" evidence="6">
    <location>
        <position position="1"/>
    </location>
</feature>
<name>A0A147BQT5_IXORI</name>
<dbReference type="Pfam" id="PF04389">
    <property type="entry name" value="Peptidase_M28"/>
    <property type="match status" value="1"/>
</dbReference>
<dbReference type="Gene3D" id="3.50.30.30">
    <property type="match status" value="1"/>
</dbReference>
<evidence type="ECO:0000259" key="5">
    <source>
        <dbReference type="Pfam" id="PF04389"/>
    </source>
</evidence>
<dbReference type="Gene3D" id="1.20.930.40">
    <property type="entry name" value="Transferrin receptor-like, dimerisation domain"/>
    <property type="match status" value="1"/>
</dbReference>
<feature type="domain" description="PA" evidence="3">
    <location>
        <begin position="153"/>
        <end position="215"/>
    </location>
</feature>
<evidence type="ECO:0000313" key="6">
    <source>
        <dbReference type="EMBL" id="JAR92755.1"/>
    </source>
</evidence>
<dbReference type="SUPFAM" id="SSF52025">
    <property type="entry name" value="PA domain"/>
    <property type="match status" value="1"/>
</dbReference>
<dbReference type="PANTHER" id="PTHR10404:SF77">
    <property type="entry name" value="GLUTAMATE CARBOXYPEPTIDASE 2 HOMOLOG"/>
    <property type="match status" value="1"/>
</dbReference>
<dbReference type="SUPFAM" id="SSF53187">
    <property type="entry name" value="Zn-dependent exopeptidases"/>
    <property type="match status" value="1"/>
</dbReference>
<organism evidence="6">
    <name type="scientific">Ixodes ricinus</name>
    <name type="common">Common tick</name>
    <name type="synonym">Acarus ricinus</name>
    <dbReference type="NCBI Taxonomy" id="34613"/>
    <lineage>
        <taxon>Eukaryota</taxon>
        <taxon>Metazoa</taxon>
        <taxon>Ecdysozoa</taxon>
        <taxon>Arthropoda</taxon>
        <taxon>Chelicerata</taxon>
        <taxon>Arachnida</taxon>
        <taxon>Acari</taxon>
        <taxon>Parasitiformes</taxon>
        <taxon>Ixodida</taxon>
        <taxon>Ixodoidea</taxon>
        <taxon>Ixodidae</taxon>
        <taxon>Ixodinae</taxon>
        <taxon>Ixodes</taxon>
    </lineage>
</organism>
<feature type="chain" id="PRO_5007542726" evidence="2">
    <location>
        <begin position="17"/>
        <end position="719"/>
    </location>
</feature>
<dbReference type="FunFam" id="3.40.630.10:FF:000101">
    <property type="entry name" value="N-acetylated alpha-linked acidic dipeptidase like 1"/>
    <property type="match status" value="1"/>
</dbReference>
<reference evidence="6" key="1">
    <citation type="journal article" date="2018" name="PLoS Negl. Trop. Dis.">
        <title>Sialome diversity of ticks revealed by RNAseq of single tick salivary glands.</title>
        <authorList>
            <person name="Perner J."/>
            <person name="Kropackova S."/>
            <person name="Kopacek P."/>
            <person name="Ribeiro J.M."/>
        </authorList>
    </citation>
    <scope>NUCLEOTIDE SEQUENCE</scope>
    <source>
        <strain evidence="6">Siblings of single egg batch collected in Ceske Budejovice</strain>
        <tissue evidence="6">Salivary glands</tissue>
    </source>
</reference>
<keyword evidence="2" id="KW-0732">Signal</keyword>
<feature type="domain" description="Peptidase M28" evidence="5">
    <location>
        <begin position="331"/>
        <end position="537"/>
    </location>
</feature>
<proteinExistence type="inferred from homology"/>